<dbReference type="RefSeq" id="WP_146912006.1">
    <property type="nucleotide sequence ID" value="NZ_CP042344.1"/>
</dbReference>
<evidence type="ECO:0008006" key="3">
    <source>
        <dbReference type="Google" id="ProtNLM"/>
    </source>
</evidence>
<dbReference type="EMBL" id="CP042344">
    <property type="protein sequence ID" value="QEA12410.1"/>
    <property type="molecule type" value="Genomic_DNA"/>
</dbReference>
<reference evidence="1 2" key="1">
    <citation type="submission" date="2019-07" db="EMBL/GenBank/DDBJ databases">
        <title>Complete genome sequence of Comamonas sp. NLF 7-7 isolated from livestock.</title>
        <authorList>
            <person name="Kim D.H."/>
            <person name="Kim J.G."/>
        </authorList>
    </citation>
    <scope>NUCLEOTIDE SEQUENCE [LARGE SCALE GENOMIC DNA]</scope>
    <source>
        <strain evidence="1 2">NLF 7-7</strain>
    </source>
</reference>
<keyword evidence="2" id="KW-1185">Reference proteome</keyword>
<dbReference type="OrthoDB" id="1550623at2"/>
<sequence length="354" mass="38452">MTPRRILVACLCAFVLLLFALLIAFNHAKPRLLVLHTSSEDGNWEQLFDGGVRRALAGNRQPLAVRWHYMSFSDAEVQSSAEWQAASARARAVVNSWKPDVLLIVGEEAQQWLGYRYVSEDPRAQRLVYATGEDPQRFGYPGAANVTGVRELLPLAQIRDLLEVLEGRPLRIQALGMADPTGEVERDQVQAFDWQRHLLAPVQLVDTYAQWQQAVRDADGKADVLLVLSFAGMPRSAGEPGVVDSLEVARWTEANAGPLAISVRERFVQGGGALAIAPSAEGLGEQAGRLALRSLHDAALPAPQDSEDFAVGVGLQPLARRGYQLPGIYVQAARAAQLLIRDAPKPAGTPPGAH</sequence>
<dbReference type="AlphaFoldDB" id="A0A5B8RS88"/>
<evidence type="ECO:0000313" key="1">
    <source>
        <dbReference type="EMBL" id="QEA12410.1"/>
    </source>
</evidence>
<accession>A0A5B8RS88</accession>
<proteinExistence type="predicted"/>
<organism evidence="1 2">
    <name type="scientific">Comamonas flocculans</name>
    <dbReference type="NCBI Taxonomy" id="2597701"/>
    <lineage>
        <taxon>Bacteria</taxon>
        <taxon>Pseudomonadati</taxon>
        <taxon>Pseudomonadota</taxon>
        <taxon>Betaproteobacteria</taxon>
        <taxon>Burkholderiales</taxon>
        <taxon>Comamonadaceae</taxon>
        <taxon>Comamonas</taxon>
    </lineage>
</organism>
<evidence type="ECO:0000313" key="2">
    <source>
        <dbReference type="Proteomes" id="UP000321199"/>
    </source>
</evidence>
<name>A0A5B8RS88_9BURK</name>
<dbReference type="Proteomes" id="UP000321199">
    <property type="component" value="Chromosome"/>
</dbReference>
<protein>
    <recommendedName>
        <fullName evidence="3">ABC transporter substrate-binding protein</fullName>
    </recommendedName>
</protein>
<dbReference type="KEGG" id="cof:FOZ74_04820"/>
<gene>
    <name evidence="1" type="ORF">FOZ74_04820</name>
</gene>